<feature type="transmembrane region" description="Helical" evidence="5">
    <location>
        <begin position="113"/>
        <end position="134"/>
    </location>
</feature>
<keyword evidence="3 5" id="KW-1133">Transmembrane helix</keyword>
<feature type="transmembrane region" description="Helical" evidence="5">
    <location>
        <begin position="78"/>
        <end position="101"/>
    </location>
</feature>
<dbReference type="RefSeq" id="WP_075364905.1">
    <property type="nucleotide sequence ID" value="NZ_MLBF01000014.1"/>
</dbReference>
<feature type="transmembrane region" description="Helical" evidence="5">
    <location>
        <begin position="411"/>
        <end position="429"/>
    </location>
</feature>
<evidence type="ECO:0000256" key="3">
    <source>
        <dbReference type="ARBA" id="ARBA00022989"/>
    </source>
</evidence>
<evidence type="ECO:0000256" key="4">
    <source>
        <dbReference type="ARBA" id="ARBA00023136"/>
    </source>
</evidence>
<evidence type="ECO:0000256" key="2">
    <source>
        <dbReference type="ARBA" id="ARBA00022692"/>
    </source>
</evidence>
<feature type="transmembrane region" description="Helical" evidence="5">
    <location>
        <begin position="211"/>
        <end position="233"/>
    </location>
</feature>
<dbReference type="Pfam" id="PF01943">
    <property type="entry name" value="Polysacc_synt"/>
    <property type="match status" value="1"/>
</dbReference>
<comment type="caution">
    <text evidence="6">The sequence shown here is derived from an EMBL/GenBank/DDBJ whole genome shotgun (WGS) entry which is preliminary data.</text>
</comment>
<feature type="transmembrane region" description="Helical" evidence="5">
    <location>
        <begin position="289"/>
        <end position="309"/>
    </location>
</feature>
<feature type="transmembrane region" description="Helical" evidence="5">
    <location>
        <begin position="435"/>
        <end position="452"/>
    </location>
</feature>
<organism evidence="6 7">
    <name type="scientific">Desulfosporosinus metallidurans</name>
    <dbReference type="NCBI Taxonomy" id="1888891"/>
    <lineage>
        <taxon>Bacteria</taxon>
        <taxon>Bacillati</taxon>
        <taxon>Bacillota</taxon>
        <taxon>Clostridia</taxon>
        <taxon>Eubacteriales</taxon>
        <taxon>Desulfitobacteriaceae</taxon>
        <taxon>Desulfosporosinus</taxon>
    </lineage>
</organism>
<dbReference type="EMBL" id="MLBF01000014">
    <property type="protein sequence ID" value="OLN31782.1"/>
    <property type="molecule type" value="Genomic_DNA"/>
</dbReference>
<evidence type="ECO:0000256" key="5">
    <source>
        <dbReference type="SAM" id="Phobius"/>
    </source>
</evidence>
<evidence type="ECO:0000313" key="6">
    <source>
        <dbReference type="EMBL" id="OLN31782.1"/>
    </source>
</evidence>
<feature type="transmembrane region" description="Helical" evidence="5">
    <location>
        <begin position="169"/>
        <end position="190"/>
    </location>
</feature>
<dbReference type="InterPro" id="IPR002797">
    <property type="entry name" value="Polysacc_synth"/>
</dbReference>
<dbReference type="PANTHER" id="PTHR43424:SF1">
    <property type="entry name" value="LOCUS PUTATIVE PROTEIN 1-RELATED"/>
    <property type="match status" value="1"/>
</dbReference>
<dbReference type="OrthoDB" id="9815702at2"/>
<feature type="transmembrane region" description="Helical" evidence="5">
    <location>
        <begin position="43"/>
        <end position="66"/>
    </location>
</feature>
<reference evidence="6 7" key="1">
    <citation type="submission" date="2016-09" db="EMBL/GenBank/DDBJ databases">
        <title>Complete genome of Desulfosporosinus sp. OL.</title>
        <authorList>
            <person name="Mardanov A."/>
            <person name="Beletsky A."/>
            <person name="Panova A."/>
            <person name="Karnachuk O."/>
            <person name="Ravin N."/>
        </authorList>
    </citation>
    <scope>NUCLEOTIDE SEQUENCE [LARGE SCALE GENOMIC DNA]</scope>
    <source>
        <strain evidence="6 7">OL</strain>
    </source>
</reference>
<keyword evidence="7" id="KW-1185">Reference proteome</keyword>
<feature type="transmembrane region" description="Helical" evidence="5">
    <location>
        <begin position="321"/>
        <end position="340"/>
    </location>
</feature>
<comment type="subcellular location">
    <subcellularLocation>
        <location evidence="1">Membrane</location>
        <topology evidence="1">Multi-pass membrane protein</topology>
    </subcellularLocation>
</comment>
<protein>
    <submittedName>
        <fullName evidence="6">Capsular polysaccharide biosynthesis protein</fullName>
    </submittedName>
</protein>
<keyword evidence="2 5" id="KW-0812">Transmembrane</keyword>
<dbReference type="AlphaFoldDB" id="A0A1Q8QWR5"/>
<dbReference type="CDD" id="cd13128">
    <property type="entry name" value="MATE_Wzx_like"/>
    <property type="match status" value="1"/>
</dbReference>
<feature type="transmembrane region" description="Helical" evidence="5">
    <location>
        <begin position="352"/>
        <end position="371"/>
    </location>
</feature>
<dbReference type="InterPro" id="IPR052556">
    <property type="entry name" value="PolySynth_Transporter"/>
</dbReference>
<feature type="transmembrane region" description="Helical" evidence="5">
    <location>
        <begin position="141"/>
        <end position="163"/>
    </location>
</feature>
<feature type="transmembrane region" description="Helical" evidence="5">
    <location>
        <begin position="377"/>
        <end position="399"/>
    </location>
</feature>
<evidence type="ECO:0000256" key="1">
    <source>
        <dbReference type="ARBA" id="ARBA00004141"/>
    </source>
</evidence>
<gene>
    <name evidence="6" type="ORF">DSOL_2278</name>
</gene>
<dbReference type="STRING" id="1888891.DSOL_2278"/>
<feature type="transmembrane region" description="Helical" evidence="5">
    <location>
        <begin position="245"/>
        <end position="268"/>
    </location>
</feature>
<evidence type="ECO:0000313" key="7">
    <source>
        <dbReference type="Proteomes" id="UP000186102"/>
    </source>
</evidence>
<name>A0A1Q8QWR5_9FIRM</name>
<keyword evidence="4 5" id="KW-0472">Membrane</keyword>
<dbReference type="GO" id="GO:0016020">
    <property type="term" value="C:membrane"/>
    <property type="evidence" value="ECO:0007669"/>
    <property type="project" value="UniProtKB-SubCell"/>
</dbReference>
<dbReference type="PANTHER" id="PTHR43424">
    <property type="entry name" value="LOCUS PUTATIVE PROTEIN 1-RELATED"/>
    <property type="match status" value="1"/>
</dbReference>
<dbReference type="Proteomes" id="UP000186102">
    <property type="component" value="Unassembled WGS sequence"/>
</dbReference>
<proteinExistence type="predicted"/>
<sequence length="475" mass="53496">MELRLVLKNAAALSVASVLSKAIAAVVGISVARYLGPETYGEYNVALAFVSTFILFADFGLSNYMVQEGSRDEGVLPLYLGNTLLFKVFSSLAIYALMLVLMPSSYSQSIRSMIIVFGLASGLNALDSTVYNYFQAKQQMYYAAVYQFLSTFLIGALTILVVLMKGNVVMISVSQCVTAVLISFMLYVHIRRDLRLEYNLRHLIKMIKRGLPYGIAVIFLYVYFQIDMFMLSLMRPPLEVGIYSAAYRLISILLFIPGILTSVLYPILFQLGVESQEKHRGTIEKIFKVLSAVGIPGSVLLFVLADPLLTWLYNNRFPQSIPIMMILSWFFALECLSFSLGDVLTTTNRQWTRAWIQGSAALLNIAINLYAIPRYGIYGASVATLITELFVFVMYYWIVRRQVYKVQTWRQLPVIVFAAIVMALAAYFLRHFHPLVSAGIAGILYLVILIALDDDFKRIGGYVLRQGTLRFKTRS</sequence>
<accession>A0A1Q8QWR5</accession>